<evidence type="ECO:0000313" key="2">
    <source>
        <dbReference type="Proteomes" id="UP001634394"/>
    </source>
</evidence>
<keyword evidence="2" id="KW-1185">Reference proteome</keyword>
<name>A0ABD3VCN1_SINWO</name>
<reference evidence="1 2" key="1">
    <citation type="submission" date="2024-11" db="EMBL/GenBank/DDBJ databases">
        <title>Chromosome-level genome assembly of the freshwater bivalve Anodonta woodiana.</title>
        <authorList>
            <person name="Chen X."/>
        </authorList>
    </citation>
    <scope>NUCLEOTIDE SEQUENCE [LARGE SCALE GENOMIC DNA]</scope>
    <source>
        <strain evidence="1">MN2024</strain>
        <tissue evidence="1">Gills</tissue>
    </source>
</reference>
<dbReference type="AlphaFoldDB" id="A0ABD3VCN1"/>
<evidence type="ECO:0000313" key="1">
    <source>
        <dbReference type="EMBL" id="KAL3859341.1"/>
    </source>
</evidence>
<dbReference type="Proteomes" id="UP001634394">
    <property type="component" value="Unassembled WGS sequence"/>
</dbReference>
<protein>
    <submittedName>
        <fullName evidence="1">Uncharacterized protein</fullName>
    </submittedName>
</protein>
<comment type="caution">
    <text evidence="1">The sequence shown here is derived from an EMBL/GenBank/DDBJ whole genome shotgun (WGS) entry which is preliminary data.</text>
</comment>
<proteinExistence type="predicted"/>
<accession>A0ABD3VCN1</accession>
<organism evidence="1 2">
    <name type="scientific">Sinanodonta woodiana</name>
    <name type="common">Chinese pond mussel</name>
    <name type="synonym">Anodonta woodiana</name>
    <dbReference type="NCBI Taxonomy" id="1069815"/>
    <lineage>
        <taxon>Eukaryota</taxon>
        <taxon>Metazoa</taxon>
        <taxon>Spiralia</taxon>
        <taxon>Lophotrochozoa</taxon>
        <taxon>Mollusca</taxon>
        <taxon>Bivalvia</taxon>
        <taxon>Autobranchia</taxon>
        <taxon>Heteroconchia</taxon>
        <taxon>Palaeoheterodonta</taxon>
        <taxon>Unionida</taxon>
        <taxon>Unionoidea</taxon>
        <taxon>Unionidae</taxon>
        <taxon>Unioninae</taxon>
        <taxon>Sinanodonta</taxon>
    </lineage>
</organism>
<gene>
    <name evidence="1" type="ORF">ACJMK2_009566</name>
</gene>
<sequence>MHRAFSIFVYYNEIDTEAVARPPILRLALSSQVDEEEAEVYSIDKAVNRVYCLMPPDLCPKPSSTLSKMILFSLEKISGVPPQPDLFSDIHL</sequence>
<dbReference type="EMBL" id="JBJQND010000012">
    <property type="protein sequence ID" value="KAL3859341.1"/>
    <property type="molecule type" value="Genomic_DNA"/>
</dbReference>